<dbReference type="InterPro" id="IPR002692">
    <property type="entry name" value="S45"/>
</dbReference>
<dbReference type="Gene3D" id="3.60.20.10">
    <property type="entry name" value="Glutamine Phosphoribosylpyrophosphate, subunit 1, domain 1"/>
    <property type="match status" value="1"/>
</dbReference>
<evidence type="ECO:0000256" key="1">
    <source>
        <dbReference type="ARBA" id="ARBA00004418"/>
    </source>
</evidence>
<evidence type="ECO:0000256" key="7">
    <source>
        <dbReference type="SAM" id="Phobius"/>
    </source>
</evidence>
<comment type="caution">
    <text evidence="8">The sequence shown here is derived from an EMBL/GenBank/DDBJ whole genome shotgun (WGS) entry which is preliminary data.</text>
</comment>
<dbReference type="PANTHER" id="PTHR34218:SF5">
    <property type="entry name" value="PENICILLIN ACYLASE FAMILY PROTEIN"/>
    <property type="match status" value="1"/>
</dbReference>
<feature type="transmembrane region" description="Helical" evidence="7">
    <location>
        <begin position="12"/>
        <end position="31"/>
    </location>
</feature>
<evidence type="ECO:0000313" key="8">
    <source>
        <dbReference type="EMBL" id="GGD08867.1"/>
    </source>
</evidence>
<evidence type="ECO:0000256" key="6">
    <source>
        <dbReference type="ARBA" id="ARBA00023145"/>
    </source>
</evidence>
<name>A0ABQ1Q0K1_9GAMM</name>
<dbReference type="InterPro" id="IPR043147">
    <property type="entry name" value="Penicillin_amidase_A-knob"/>
</dbReference>
<keyword evidence="9" id="KW-1185">Reference proteome</keyword>
<dbReference type="SUPFAM" id="SSF56235">
    <property type="entry name" value="N-terminal nucleophile aminohydrolases (Ntn hydrolases)"/>
    <property type="match status" value="1"/>
</dbReference>
<evidence type="ECO:0000256" key="4">
    <source>
        <dbReference type="ARBA" id="ARBA00022764"/>
    </source>
</evidence>
<organism evidence="8 9">
    <name type="scientific">Halopseudomonas salina</name>
    <dbReference type="NCBI Taxonomy" id="1323744"/>
    <lineage>
        <taxon>Bacteria</taxon>
        <taxon>Pseudomonadati</taxon>
        <taxon>Pseudomonadota</taxon>
        <taxon>Gammaproteobacteria</taxon>
        <taxon>Pseudomonadales</taxon>
        <taxon>Pseudomonadaceae</taxon>
        <taxon>Halopseudomonas</taxon>
    </lineage>
</organism>
<dbReference type="CDD" id="cd03747">
    <property type="entry name" value="Ntn_PGA_like"/>
    <property type="match status" value="1"/>
</dbReference>
<gene>
    <name evidence="8" type="ORF">GCM10007418_29920</name>
</gene>
<keyword evidence="7" id="KW-0812">Transmembrane</keyword>
<dbReference type="PIRSF" id="PIRSF001227">
    <property type="entry name" value="Pen_acylase"/>
    <property type="match status" value="1"/>
</dbReference>
<dbReference type="Proteomes" id="UP000638188">
    <property type="component" value="Unassembled WGS sequence"/>
</dbReference>
<dbReference type="InterPro" id="IPR043146">
    <property type="entry name" value="Penicillin_amidase_N_B-knob"/>
</dbReference>
<protein>
    <submittedName>
        <fullName evidence="8">Penicillin acylase family protein</fullName>
    </submittedName>
</protein>
<keyword evidence="7" id="KW-1133">Transmembrane helix</keyword>
<comment type="subcellular location">
    <subcellularLocation>
        <location evidence="1">Periplasm</location>
    </subcellularLocation>
</comment>
<dbReference type="PANTHER" id="PTHR34218">
    <property type="entry name" value="PEPTIDASE S45 PENICILLIN AMIDASE"/>
    <property type="match status" value="1"/>
</dbReference>
<dbReference type="Gene3D" id="1.10.1400.10">
    <property type="match status" value="1"/>
</dbReference>
<proteinExistence type="inferred from homology"/>
<sequence>MLTPRLFRCLKIILVVLLLLAVIGTLIGWGLHRAEPKRNGQLDLSGLRAPVSVFYDAWGVPHIDAQHDADAYRALGYVHAQERLFQMDMLRRIGAGRLSEVFGADSLETDRFFRSLGINRFAQRYAAYLETQGDQPHVQLIHAYQDGINQYIDQGGQPLEYSLLLTRPDYFSTEDIAHIMGYMAYSFAEAFKTDALTDQVRGKLGKRHMQDLVPGWPESIPPSSAPAEPVTGTYDNRWADELLGRVANVERHLPAGQFLGSNAWAVNSSRSSSGAPMLANDPHIGFAAPAVWFEAHIRTPEHEVYGHFLGGMPFPLLGQTRRHAWGLTMLMNDEIDFYRERVNPDNPSQVWEADKGWRDLAIHEEVIKIRGHEDRLIRLRSSHHGPIINDPLSQSVGDLESDRQPVSLFWTFLDPTNDSAKAFYGLSRAASMGEFEQAASLHVSPGLNLIYADIEDNIAMWAIGLIKRWPNSNNGFSLLNGSISGDAFRGYQPFTANPRMVNPGQGHVFSANNPFPESNPRRLLPGYYAPSERAKRLEELLGNEETFDLSQFKTMQLDTHRAQALAVLKDALPLFSDQLLSADLRAPAARAAATLAEWDGSFNRDEIGAAVYQRWQDHLLEALFADELGENFAIFRNTLMAEKSLFSLYWKPASPWWDNRQQPIMDGRQAAIEQAWIRTIESLSQDLGVETQKWTWGRLAVLQHRHPLSERLPFGGFFDSEATPVDGGRESLNSMSFDVGGNRYEIKAGPSTRRLIDLADLNGTLSILPMGQSGFPLDPHYDDQAELYNEGRYRSQLFDWLAIKALPDRLLIEPD</sequence>
<reference evidence="9" key="1">
    <citation type="journal article" date="2019" name="Int. J. Syst. Evol. Microbiol.">
        <title>The Global Catalogue of Microorganisms (GCM) 10K type strain sequencing project: providing services to taxonomists for standard genome sequencing and annotation.</title>
        <authorList>
            <consortium name="The Broad Institute Genomics Platform"/>
            <consortium name="The Broad Institute Genome Sequencing Center for Infectious Disease"/>
            <person name="Wu L."/>
            <person name="Ma J."/>
        </authorList>
    </citation>
    <scope>NUCLEOTIDE SEQUENCE [LARGE SCALE GENOMIC DNA]</scope>
    <source>
        <strain evidence="9">CGMCC 1.12482</strain>
    </source>
</reference>
<keyword evidence="7" id="KW-0472">Membrane</keyword>
<keyword evidence="4" id="KW-0574">Periplasm</keyword>
<evidence type="ECO:0000256" key="5">
    <source>
        <dbReference type="ARBA" id="ARBA00022801"/>
    </source>
</evidence>
<dbReference type="Gene3D" id="2.30.120.10">
    <property type="match status" value="1"/>
</dbReference>
<dbReference type="RefSeq" id="WP_188434473.1">
    <property type="nucleotide sequence ID" value="NZ_BMFF01000007.1"/>
</dbReference>
<dbReference type="EMBL" id="BMFF01000007">
    <property type="protein sequence ID" value="GGD08867.1"/>
    <property type="molecule type" value="Genomic_DNA"/>
</dbReference>
<dbReference type="Gene3D" id="1.10.439.10">
    <property type="entry name" value="Penicillin Amidohydrolase, domain 1"/>
    <property type="match status" value="1"/>
</dbReference>
<dbReference type="Pfam" id="PF01804">
    <property type="entry name" value="Penicil_amidase"/>
    <property type="match status" value="1"/>
</dbReference>
<comment type="similarity">
    <text evidence="2">Belongs to the peptidase S45 family.</text>
</comment>
<dbReference type="InterPro" id="IPR029055">
    <property type="entry name" value="Ntn_hydrolases_N"/>
</dbReference>
<dbReference type="InterPro" id="IPR014395">
    <property type="entry name" value="Pen/GL7ACA/AHL_acylase"/>
</dbReference>
<accession>A0ABQ1Q0K1</accession>
<keyword evidence="5" id="KW-0378">Hydrolase</keyword>
<keyword evidence="3" id="KW-0732">Signal</keyword>
<keyword evidence="6" id="KW-0865">Zymogen</keyword>
<dbReference type="InterPro" id="IPR023343">
    <property type="entry name" value="Penicillin_amidase_dom1"/>
</dbReference>
<evidence type="ECO:0000256" key="2">
    <source>
        <dbReference type="ARBA" id="ARBA00006586"/>
    </source>
</evidence>
<evidence type="ECO:0000313" key="9">
    <source>
        <dbReference type="Proteomes" id="UP000638188"/>
    </source>
</evidence>
<evidence type="ECO:0000256" key="3">
    <source>
        <dbReference type="ARBA" id="ARBA00022729"/>
    </source>
</evidence>